<feature type="domain" description="Beta-hexosaminidase bacterial type N-terminal" evidence="8">
    <location>
        <begin position="8"/>
        <end position="127"/>
    </location>
</feature>
<dbReference type="InterPro" id="IPR029018">
    <property type="entry name" value="Hex-like_dom2"/>
</dbReference>
<dbReference type="Proteomes" id="UP000183376">
    <property type="component" value="Chromosome I"/>
</dbReference>
<dbReference type="PRINTS" id="PR00738">
    <property type="entry name" value="GLHYDRLASE20"/>
</dbReference>
<evidence type="ECO:0000256" key="3">
    <source>
        <dbReference type="ARBA" id="ARBA00012663"/>
    </source>
</evidence>
<evidence type="ECO:0000259" key="8">
    <source>
        <dbReference type="Pfam" id="PF02838"/>
    </source>
</evidence>
<dbReference type="InterPro" id="IPR015882">
    <property type="entry name" value="HEX_bac_N"/>
</dbReference>
<keyword evidence="4" id="KW-0378">Hydrolase</keyword>
<name>A0A1H0AVE3_ALLAB</name>
<dbReference type="CDD" id="cd06563">
    <property type="entry name" value="GH20_chitobiase-like"/>
    <property type="match status" value="1"/>
</dbReference>
<dbReference type="EC" id="3.2.1.52" evidence="3"/>
<evidence type="ECO:0000313" key="10">
    <source>
        <dbReference type="Proteomes" id="UP000183376"/>
    </source>
</evidence>
<comment type="catalytic activity">
    <reaction evidence="1">
        <text>Hydrolysis of terminal non-reducing N-acetyl-D-hexosamine residues in N-acetyl-beta-D-hexosaminides.</text>
        <dbReference type="EC" id="3.2.1.52"/>
    </reaction>
</comment>
<keyword evidence="10" id="KW-1185">Reference proteome</keyword>
<reference evidence="9 10" key="1">
    <citation type="submission" date="2016-10" db="EMBL/GenBank/DDBJ databases">
        <authorList>
            <person name="de Groot N.N."/>
        </authorList>
    </citation>
    <scope>NUCLEOTIDE SEQUENCE [LARGE SCALE GENOMIC DNA]</scope>
    <source>
        <strain evidence="9 10">DSM 44149</strain>
    </source>
</reference>
<dbReference type="Gene3D" id="3.30.379.10">
    <property type="entry name" value="Chitobiase/beta-hexosaminidase domain 2-like"/>
    <property type="match status" value="1"/>
</dbReference>
<accession>A0A1H0AVE3</accession>
<organism evidence="9 10">
    <name type="scientific">Allokutzneria albata</name>
    <name type="common">Kibdelosporangium albatum</name>
    <dbReference type="NCBI Taxonomy" id="211114"/>
    <lineage>
        <taxon>Bacteria</taxon>
        <taxon>Bacillati</taxon>
        <taxon>Actinomycetota</taxon>
        <taxon>Actinomycetes</taxon>
        <taxon>Pseudonocardiales</taxon>
        <taxon>Pseudonocardiaceae</taxon>
        <taxon>Allokutzneria</taxon>
    </lineage>
</organism>
<dbReference type="GO" id="GO:0030203">
    <property type="term" value="P:glycosaminoglycan metabolic process"/>
    <property type="evidence" value="ECO:0007669"/>
    <property type="project" value="TreeGrafter"/>
</dbReference>
<keyword evidence="5" id="KW-0326">Glycosidase</keyword>
<proteinExistence type="inferred from homology"/>
<dbReference type="Pfam" id="PF02838">
    <property type="entry name" value="Glyco_hydro_20b"/>
    <property type="match status" value="1"/>
</dbReference>
<evidence type="ECO:0000256" key="2">
    <source>
        <dbReference type="ARBA" id="ARBA00006285"/>
    </source>
</evidence>
<evidence type="ECO:0000259" key="7">
    <source>
        <dbReference type="Pfam" id="PF00728"/>
    </source>
</evidence>
<gene>
    <name evidence="9" type="ORF">SAMN04489726_6299</name>
</gene>
<dbReference type="PIRSF" id="PIRSF001093">
    <property type="entry name" value="B-hxosamndse_ab_euk"/>
    <property type="match status" value="1"/>
</dbReference>
<dbReference type="Gene3D" id="3.20.20.80">
    <property type="entry name" value="Glycosidases"/>
    <property type="match status" value="1"/>
</dbReference>
<feature type="active site" description="Proton donor" evidence="6">
    <location>
        <position position="305"/>
    </location>
</feature>
<dbReference type="SUPFAM" id="SSF55545">
    <property type="entry name" value="beta-N-acetylhexosaminidase-like domain"/>
    <property type="match status" value="1"/>
</dbReference>
<dbReference type="Pfam" id="PF00728">
    <property type="entry name" value="Glyco_hydro_20"/>
    <property type="match status" value="1"/>
</dbReference>
<dbReference type="SUPFAM" id="SSF51445">
    <property type="entry name" value="(Trans)glycosidases"/>
    <property type="match status" value="1"/>
</dbReference>
<dbReference type="InterPro" id="IPR017853">
    <property type="entry name" value="GH"/>
</dbReference>
<dbReference type="AlphaFoldDB" id="A0A1H0AVE3"/>
<dbReference type="PANTHER" id="PTHR22600:SF57">
    <property type="entry name" value="BETA-N-ACETYLHEXOSAMINIDASE"/>
    <property type="match status" value="1"/>
</dbReference>
<dbReference type="GO" id="GO:0004563">
    <property type="term" value="F:beta-N-acetylhexosaminidase activity"/>
    <property type="evidence" value="ECO:0007669"/>
    <property type="project" value="UniProtKB-EC"/>
</dbReference>
<evidence type="ECO:0000256" key="4">
    <source>
        <dbReference type="ARBA" id="ARBA00022801"/>
    </source>
</evidence>
<protein>
    <recommendedName>
        <fullName evidence="3">beta-N-acetylhexosaminidase</fullName>
        <ecNumber evidence="3">3.2.1.52</ecNumber>
    </recommendedName>
</protein>
<evidence type="ECO:0000256" key="6">
    <source>
        <dbReference type="PIRSR" id="PIRSR625705-1"/>
    </source>
</evidence>
<dbReference type="eggNOG" id="COG3525">
    <property type="taxonomic scope" value="Bacteria"/>
</dbReference>
<dbReference type="InterPro" id="IPR015883">
    <property type="entry name" value="Glyco_hydro_20_cat"/>
</dbReference>
<feature type="domain" description="Glycoside hydrolase family 20 catalytic" evidence="7">
    <location>
        <begin position="131"/>
        <end position="475"/>
    </location>
</feature>
<dbReference type="STRING" id="211114.SAMN04489726_6299"/>
<dbReference type="GO" id="GO:0005975">
    <property type="term" value="P:carbohydrate metabolic process"/>
    <property type="evidence" value="ECO:0007669"/>
    <property type="project" value="InterPro"/>
</dbReference>
<evidence type="ECO:0000313" key="9">
    <source>
        <dbReference type="EMBL" id="SDN37334.1"/>
    </source>
</evidence>
<comment type="similarity">
    <text evidence="2">Belongs to the glycosyl hydrolase 20 family.</text>
</comment>
<dbReference type="GO" id="GO:0016020">
    <property type="term" value="C:membrane"/>
    <property type="evidence" value="ECO:0007669"/>
    <property type="project" value="TreeGrafter"/>
</dbReference>
<evidence type="ECO:0000256" key="1">
    <source>
        <dbReference type="ARBA" id="ARBA00001231"/>
    </source>
</evidence>
<sequence>MLSPFDILLPRPVEAVATQGVFPLDRATALTGSLPAVEWLRTELRAATGLALTESGSAVITFSLDASIPAEGYRLEITPTAVRVGAGDEAGAFYAAQSLRQLLGPAAFRRSPIHSGQWTLPCGTVLDRPRFGWRGCLLDVARHFLPKSDVFRFLDLMAAHKLNVLHLHLTDDQGWRMEIERYPRLTSVGAWRERSTVGHGSVGALDDRPHGGYYTKDDLREIVAYAGARGITVVPEIDVPGHTQAAIAAYPELGNTDAELGVWTGWGINPNVINVSDETVKFFRAVFDEVVEVFPAEVICVGGDEVPLVQWRESPQAQARMAEQGLTTEAQLHGWFIRQMAVHLADRGRRIIGWDEIAEVGDLPPGAIVASWRGEQAGVDAARAGHQVVMCPEQHVYLDHRQADHPDEPIPVGYLRTLADVYAYEPVPAGLGAEAVTQVLGAQAQLWTEHLDTPRRLDYAAFPRLSAFAEVVWSPAERDPEAFLRRLTDHHLPRLDALGVEYRPLVGPHPWQTRPGVPGLPR</sequence>
<dbReference type="PANTHER" id="PTHR22600">
    <property type="entry name" value="BETA-HEXOSAMINIDASE"/>
    <property type="match status" value="1"/>
</dbReference>
<dbReference type="InterPro" id="IPR025705">
    <property type="entry name" value="Beta_hexosaminidase_sua/sub"/>
</dbReference>
<evidence type="ECO:0000256" key="5">
    <source>
        <dbReference type="ARBA" id="ARBA00023295"/>
    </source>
</evidence>
<dbReference type="EMBL" id="LT629701">
    <property type="protein sequence ID" value="SDN37334.1"/>
    <property type="molecule type" value="Genomic_DNA"/>
</dbReference>